<keyword evidence="2" id="KW-1185">Reference proteome</keyword>
<reference evidence="1 2" key="1">
    <citation type="submission" date="2020-07" db="EMBL/GenBank/DDBJ databases">
        <title>Thermogemmata thermophila gen. nov., sp. nov., a novel moderate thermophilic planctomycete from a Kamchatka hot spring.</title>
        <authorList>
            <person name="Elcheninov A.G."/>
            <person name="Podosokorskaya O.A."/>
            <person name="Kovaleva O.L."/>
            <person name="Novikov A."/>
            <person name="Bonch-Osmolovskaya E.A."/>
            <person name="Toshchakov S.V."/>
            <person name="Kublanov I.V."/>
        </authorList>
    </citation>
    <scope>NUCLEOTIDE SEQUENCE [LARGE SCALE GENOMIC DNA]</scope>
    <source>
        <strain evidence="1 2">2918</strain>
    </source>
</reference>
<organism evidence="1 2">
    <name type="scientific">Thermogemmata fonticola</name>
    <dbReference type="NCBI Taxonomy" id="2755323"/>
    <lineage>
        <taxon>Bacteria</taxon>
        <taxon>Pseudomonadati</taxon>
        <taxon>Planctomycetota</taxon>
        <taxon>Planctomycetia</taxon>
        <taxon>Gemmatales</taxon>
        <taxon>Gemmataceae</taxon>
        <taxon>Thermogemmata</taxon>
    </lineage>
</organism>
<dbReference type="RefSeq" id="WP_194538196.1">
    <property type="nucleotide sequence ID" value="NZ_JACEFB010000007.1"/>
</dbReference>
<proteinExistence type="predicted"/>
<dbReference type="EMBL" id="JACEFB010000007">
    <property type="protein sequence ID" value="MBA2226756.1"/>
    <property type="molecule type" value="Genomic_DNA"/>
</dbReference>
<evidence type="ECO:0000313" key="1">
    <source>
        <dbReference type="EMBL" id="MBA2226756.1"/>
    </source>
</evidence>
<sequence length="54" mass="5814">MSYGNADSLPPVCYRPPLASHSAGPPLFSARRPPAFRRPAAALSLADELLHLEQ</sequence>
<name>A0A7V8VF05_9BACT</name>
<comment type="caution">
    <text evidence="1">The sequence shown here is derived from an EMBL/GenBank/DDBJ whole genome shotgun (WGS) entry which is preliminary data.</text>
</comment>
<accession>A0A7V8VF05</accession>
<dbReference type="AlphaFoldDB" id="A0A7V8VF05"/>
<dbReference type="Proteomes" id="UP000542342">
    <property type="component" value="Unassembled WGS sequence"/>
</dbReference>
<evidence type="ECO:0000313" key="2">
    <source>
        <dbReference type="Proteomes" id="UP000542342"/>
    </source>
</evidence>
<gene>
    <name evidence="1" type="ORF">H0921_11350</name>
</gene>
<protein>
    <submittedName>
        <fullName evidence="1">Uncharacterized protein</fullName>
    </submittedName>
</protein>